<keyword evidence="2" id="KW-0436">Ligase</keyword>
<dbReference type="RefSeq" id="XP_024871898.1">
    <property type="nucleotide sequence ID" value="XM_025016130.1"/>
</dbReference>
<name>A0A6J1PRF7_9HYME</name>
<reference evidence="5 6" key="1">
    <citation type="submission" date="2025-04" db="UniProtKB">
        <authorList>
            <consortium name="RefSeq"/>
        </authorList>
    </citation>
    <scope>IDENTIFICATION</scope>
    <source>
        <tissue evidence="5 6">Whole body</tissue>
    </source>
</reference>
<dbReference type="AlphaFoldDB" id="A0A6J1PRF7"/>
<dbReference type="PANTHER" id="PTHR24096">
    <property type="entry name" value="LONG-CHAIN-FATTY-ACID--COA LIGASE"/>
    <property type="match status" value="1"/>
</dbReference>
<dbReference type="SUPFAM" id="SSF56801">
    <property type="entry name" value="Acetyl-CoA synthetase-like"/>
    <property type="match status" value="1"/>
</dbReference>
<organism evidence="4 6">
    <name type="scientific">Temnothorax curvispinosus</name>
    <dbReference type="NCBI Taxonomy" id="300111"/>
    <lineage>
        <taxon>Eukaryota</taxon>
        <taxon>Metazoa</taxon>
        <taxon>Ecdysozoa</taxon>
        <taxon>Arthropoda</taxon>
        <taxon>Hexapoda</taxon>
        <taxon>Insecta</taxon>
        <taxon>Pterygota</taxon>
        <taxon>Neoptera</taxon>
        <taxon>Endopterygota</taxon>
        <taxon>Hymenoptera</taxon>
        <taxon>Apocrita</taxon>
        <taxon>Aculeata</taxon>
        <taxon>Formicoidea</taxon>
        <taxon>Formicidae</taxon>
        <taxon>Myrmicinae</taxon>
        <taxon>Temnothorax</taxon>
    </lineage>
</organism>
<dbReference type="OrthoDB" id="10253869at2759"/>
<gene>
    <name evidence="6" type="primary">LOC112454635</name>
    <name evidence="5" type="synonym">LOC112454119</name>
</gene>
<dbReference type="Proteomes" id="UP000504618">
    <property type="component" value="Unplaced"/>
</dbReference>
<evidence type="ECO:0000313" key="5">
    <source>
        <dbReference type="RefSeq" id="XP_024871115.1"/>
    </source>
</evidence>
<protein>
    <submittedName>
        <fullName evidence="5 6">4-coumarate--CoA ligase-like 5</fullName>
    </submittedName>
</protein>
<dbReference type="GeneID" id="112454635"/>
<dbReference type="InterPro" id="IPR025110">
    <property type="entry name" value="AMP-bd_C"/>
</dbReference>
<dbReference type="PANTHER" id="PTHR24096:SF149">
    <property type="entry name" value="AMP-BINDING DOMAIN-CONTAINING PROTEIN-RELATED"/>
    <property type="match status" value="1"/>
</dbReference>
<dbReference type="RefSeq" id="XP_024871115.1">
    <property type="nucleotide sequence ID" value="XM_025015347.1"/>
</dbReference>
<dbReference type="Gene3D" id="3.30.300.30">
    <property type="match status" value="1"/>
</dbReference>
<evidence type="ECO:0000256" key="1">
    <source>
        <dbReference type="ARBA" id="ARBA00006432"/>
    </source>
</evidence>
<evidence type="ECO:0000313" key="4">
    <source>
        <dbReference type="Proteomes" id="UP000504618"/>
    </source>
</evidence>
<proteinExistence type="inferred from homology"/>
<dbReference type="InterPro" id="IPR045851">
    <property type="entry name" value="AMP-bd_C_sf"/>
</dbReference>
<feature type="domain" description="AMP-binding enzyme C-terminal" evidence="3">
    <location>
        <begin position="45"/>
        <end position="120"/>
    </location>
</feature>
<comment type="similarity">
    <text evidence="1">Belongs to the ATP-dependent AMP-binding enzyme family.</text>
</comment>
<evidence type="ECO:0000259" key="3">
    <source>
        <dbReference type="Pfam" id="PF13193"/>
    </source>
</evidence>
<evidence type="ECO:0000256" key="2">
    <source>
        <dbReference type="ARBA" id="ARBA00022598"/>
    </source>
</evidence>
<dbReference type="Pfam" id="PF13193">
    <property type="entry name" value="AMP-binding_C"/>
    <property type="match status" value="1"/>
</dbReference>
<sequence length="134" mass="15433">MFSVTSTWHCTGDYGYYEKDGKLIIIDNINRLIKYKEYHISPLRIEKVLQWHPAVAEVTVLPVPDIDNGQHPRAFIEIKHGAKVTAEDLNQLVEEHLPDIYKLRGGVYVTTLMPHLPNGKIDRMLVQRRSLSTL</sequence>
<dbReference type="GO" id="GO:0016405">
    <property type="term" value="F:CoA-ligase activity"/>
    <property type="evidence" value="ECO:0007669"/>
    <property type="project" value="TreeGrafter"/>
</dbReference>
<accession>A0A6J1PRF7</accession>
<keyword evidence="4" id="KW-1185">Reference proteome</keyword>
<evidence type="ECO:0000313" key="6">
    <source>
        <dbReference type="RefSeq" id="XP_024871898.1"/>
    </source>
</evidence>